<keyword evidence="9" id="KW-1185">Reference proteome</keyword>
<dbReference type="OrthoDB" id="642067at2759"/>
<dbReference type="GO" id="GO:0016020">
    <property type="term" value="C:membrane"/>
    <property type="evidence" value="ECO:0007669"/>
    <property type="project" value="UniProtKB-SubCell"/>
</dbReference>
<feature type="transmembrane region" description="Helical" evidence="6">
    <location>
        <begin position="85"/>
        <end position="107"/>
    </location>
</feature>
<evidence type="ECO:0000256" key="6">
    <source>
        <dbReference type="RuleBase" id="RU363077"/>
    </source>
</evidence>
<organism evidence="8 9">
    <name type="scientific">Tetracentron sinense</name>
    <name type="common">Spur-leaf</name>
    <dbReference type="NCBI Taxonomy" id="13715"/>
    <lineage>
        <taxon>Eukaryota</taxon>
        <taxon>Viridiplantae</taxon>
        <taxon>Streptophyta</taxon>
        <taxon>Embryophyta</taxon>
        <taxon>Tracheophyta</taxon>
        <taxon>Spermatophyta</taxon>
        <taxon>Magnoliopsida</taxon>
        <taxon>Trochodendrales</taxon>
        <taxon>Trochodendraceae</taxon>
        <taxon>Tetracentron</taxon>
    </lineage>
</organism>
<accession>A0A834YJ35</accession>
<dbReference type="OMA" id="AGIMFNA"/>
<evidence type="ECO:0000259" key="7">
    <source>
        <dbReference type="Pfam" id="PF00892"/>
    </source>
</evidence>
<evidence type="ECO:0000313" key="8">
    <source>
        <dbReference type="EMBL" id="KAF8380506.1"/>
    </source>
</evidence>
<feature type="transmembrane region" description="Helical" evidence="6">
    <location>
        <begin position="44"/>
        <end position="65"/>
    </location>
</feature>
<feature type="transmembrane region" description="Helical" evidence="6">
    <location>
        <begin position="200"/>
        <end position="217"/>
    </location>
</feature>
<dbReference type="InterPro" id="IPR000620">
    <property type="entry name" value="EamA_dom"/>
</dbReference>
<evidence type="ECO:0000313" key="9">
    <source>
        <dbReference type="Proteomes" id="UP000655225"/>
    </source>
</evidence>
<dbReference type="AlphaFoldDB" id="A0A834YJ35"/>
<name>A0A834YJ35_TETSI</name>
<keyword evidence="5 6" id="KW-0472">Membrane</keyword>
<dbReference type="Proteomes" id="UP000655225">
    <property type="component" value="Unassembled WGS sequence"/>
</dbReference>
<feature type="transmembrane region" description="Helical" evidence="6">
    <location>
        <begin position="119"/>
        <end position="137"/>
    </location>
</feature>
<evidence type="ECO:0000256" key="1">
    <source>
        <dbReference type="ARBA" id="ARBA00004141"/>
    </source>
</evidence>
<keyword evidence="4 6" id="KW-1133">Transmembrane helix</keyword>
<comment type="similarity">
    <text evidence="2 6">Belongs to the drug/metabolite transporter (DMT) superfamily. Plant drug/metabolite exporter (P-DME) (TC 2.A.7.4) family.</text>
</comment>
<feature type="transmembrane region" description="Helical" evidence="6">
    <location>
        <begin position="264"/>
        <end position="284"/>
    </location>
</feature>
<dbReference type="InterPro" id="IPR037185">
    <property type="entry name" value="EmrE-like"/>
</dbReference>
<feature type="transmembrane region" description="Helical" evidence="6">
    <location>
        <begin position="168"/>
        <end position="188"/>
    </location>
</feature>
<protein>
    <recommendedName>
        <fullName evidence="6">WAT1-related protein</fullName>
    </recommendedName>
</protein>
<dbReference type="GO" id="GO:0022857">
    <property type="term" value="F:transmembrane transporter activity"/>
    <property type="evidence" value="ECO:0007669"/>
    <property type="project" value="InterPro"/>
</dbReference>
<feature type="domain" description="EamA" evidence="7">
    <location>
        <begin position="170"/>
        <end position="309"/>
    </location>
</feature>
<evidence type="ECO:0000256" key="4">
    <source>
        <dbReference type="ARBA" id="ARBA00022989"/>
    </source>
</evidence>
<gene>
    <name evidence="8" type="ORF">HHK36_027993</name>
</gene>
<dbReference type="Pfam" id="PF00892">
    <property type="entry name" value="EamA"/>
    <property type="match status" value="1"/>
</dbReference>
<comment type="caution">
    <text evidence="8">The sequence shown here is derived from an EMBL/GenBank/DDBJ whole genome shotgun (WGS) entry which is preliminary data.</text>
</comment>
<proteinExistence type="inferred from homology"/>
<evidence type="ECO:0000256" key="2">
    <source>
        <dbReference type="ARBA" id="ARBA00007635"/>
    </source>
</evidence>
<dbReference type="SUPFAM" id="SSF103481">
    <property type="entry name" value="Multidrug resistance efflux transporter EmrE"/>
    <property type="match status" value="1"/>
</dbReference>
<feature type="transmembrane region" description="Helical" evidence="6">
    <location>
        <begin position="13"/>
        <end position="32"/>
    </location>
</feature>
<dbReference type="PANTHER" id="PTHR31218">
    <property type="entry name" value="WAT1-RELATED PROTEIN"/>
    <property type="match status" value="1"/>
</dbReference>
<keyword evidence="3 6" id="KW-0812">Transmembrane</keyword>
<comment type="subcellular location">
    <subcellularLocation>
        <location evidence="1 6">Membrane</location>
        <topology evidence="1 6">Multi-pass membrane protein</topology>
    </subcellularLocation>
</comment>
<dbReference type="EMBL" id="JABCRI010000021">
    <property type="protein sequence ID" value="KAF8380506.1"/>
    <property type="molecule type" value="Genomic_DNA"/>
</dbReference>
<dbReference type="InterPro" id="IPR030184">
    <property type="entry name" value="WAT1-related"/>
</dbReference>
<sequence>MFHSSKSEFIEDIALVAGLMSVQVVYAIYAVFMSYLMSIGLHRVFLIIFGSFSTFIFLFPLSICFERITLFQALMLTGLEKTSPGIASAMPNLAPGLIFFIAWSLRLEKVKVKSMYSKVKIVGTLVCIIGAVTMSFMQGPAASHTLATAPTTSAVAPPAPELSFDKNKIIGCMYLMAAVFVQACTIVLQATALGDFPAPMSLCATTSLIGSILTLIIQLIQEHKFDTGWPILSVQDLIAYALMGGSVTGACVSFQAWSMKKKGPVLVSMFTPIGTLSSVVLSAVTLGDSITLGSLAGMFLMFAGLYFFLWAKGKENYAVEDYGFESTKDAEKPLLS</sequence>
<reference evidence="8 9" key="1">
    <citation type="submission" date="2020-04" db="EMBL/GenBank/DDBJ databases">
        <title>Plant Genome Project.</title>
        <authorList>
            <person name="Zhang R.-G."/>
        </authorList>
    </citation>
    <scope>NUCLEOTIDE SEQUENCE [LARGE SCALE GENOMIC DNA]</scope>
    <source>
        <strain evidence="8">YNK0</strain>
        <tissue evidence="8">Leaf</tissue>
    </source>
</reference>
<feature type="transmembrane region" description="Helical" evidence="6">
    <location>
        <begin position="237"/>
        <end position="257"/>
    </location>
</feature>
<feature type="transmembrane region" description="Helical" evidence="6">
    <location>
        <begin position="290"/>
        <end position="309"/>
    </location>
</feature>
<evidence type="ECO:0000256" key="5">
    <source>
        <dbReference type="ARBA" id="ARBA00023136"/>
    </source>
</evidence>
<evidence type="ECO:0000256" key="3">
    <source>
        <dbReference type="ARBA" id="ARBA00022692"/>
    </source>
</evidence>